<feature type="non-terminal residue" evidence="3">
    <location>
        <position position="1"/>
    </location>
</feature>
<dbReference type="Proteomes" id="UP000663881">
    <property type="component" value="Unassembled WGS sequence"/>
</dbReference>
<evidence type="ECO:0000256" key="1">
    <source>
        <dbReference type="ARBA" id="ARBA00022691"/>
    </source>
</evidence>
<feature type="domain" description="PRMT5 arginine-N-methyltransferase" evidence="2">
    <location>
        <begin position="1"/>
        <end position="52"/>
    </location>
</feature>
<dbReference type="GO" id="GO:0006355">
    <property type="term" value="P:regulation of DNA-templated transcription"/>
    <property type="evidence" value="ECO:0007669"/>
    <property type="project" value="TreeGrafter"/>
</dbReference>
<dbReference type="Gene3D" id="3.40.50.150">
    <property type="entry name" value="Vaccinia Virus protein VP39"/>
    <property type="match status" value="1"/>
</dbReference>
<evidence type="ECO:0000313" key="5">
    <source>
        <dbReference type="Proteomes" id="UP000663891"/>
    </source>
</evidence>
<dbReference type="PANTHER" id="PTHR10738">
    <property type="entry name" value="PROTEIN ARGININE N-METHYLTRANSFERASE 5"/>
    <property type="match status" value="1"/>
</dbReference>
<dbReference type="GO" id="GO:0016274">
    <property type="term" value="F:protein-arginine N-methyltransferase activity"/>
    <property type="evidence" value="ECO:0007669"/>
    <property type="project" value="InterPro"/>
</dbReference>
<dbReference type="InterPro" id="IPR029063">
    <property type="entry name" value="SAM-dependent_MTases_sf"/>
</dbReference>
<evidence type="ECO:0000313" key="3">
    <source>
        <dbReference type="EMBL" id="CAF1532202.1"/>
    </source>
</evidence>
<reference evidence="3" key="1">
    <citation type="submission" date="2021-02" db="EMBL/GenBank/DDBJ databases">
        <authorList>
            <person name="Nowell W R."/>
        </authorList>
    </citation>
    <scope>NUCLEOTIDE SEQUENCE</scope>
</reference>
<dbReference type="EMBL" id="CAJOAY010023752">
    <property type="protein sequence ID" value="CAF4368752.1"/>
    <property type="molecule type" value="Genomic_DNA"/>
</dbReference>
<comment type="caution">
    <text evidence="3">The sequence shown here is derived from an EMBL/GenBank/DDBJ whole genome shotgun (WGS) entry which is preliminary data.</text>
</comment>
<dbReference type="GO" id="GO:0005829">
    <property type="term" value="C:cytosol"/>
    <property type="evidence" value="ECO:0007669"/>
    <property type="project" value="TreeGrafter"/>
</dbReference>
<accession>A0A815VAD0</accession>
<organism evidence="3 5">
    <name type="scientific">Adineta steineri</name>
    <dbReference type="NCBI Taxonomy" id="433720"/>
    <lineage>
        <taxon>Eukaryota</taxon>
        <taxon>Metazoa</taxon>
        <taxon>Spiralia</taxon>
        <taxon>Gnathifera</taxon>
        <taxon>Rotifera</taxon>
        <taxon>Eurotatoria</taxon>
        <taxon>Bdelloidea</taxon>
        <taxon>Adinetida</taxon>
        <taxon>Adinetidae</taxon>
        <taxon>Adineta</taxon>
    </lineage>
</organism>
<evidence type="ECO:0000259" key="2">
    <source>
        <dbReference type="Pfam" id="PF05185"/>
    </source>
</evidence>
<dbReference type="PANTHER" id="PTHR10738:SF0">
    <property type="entry name" value="PROTEIN ARGININE N-METHYLTRANSFERASE 5"/>
    <property type="match status" value="1"/>
</dbReference>
<name>A0A815VAD0_9BILA</name>
<gene>
    <name evidence="4" type="ORF">OKA104_LOCUS49723</name>
    <name evidence="3" type="ORF">VCS650_LOCUS43742</name>
</gene>
<dbReference type="OrthoDB" id="1368803at2759"/>
<keyword evidence="1" id="KW-0949">S-adenosyl-L-methionine</keyword>
<dbReference type="GO" id="GO:0005634">
    <property type="term" value="C:nucleus"/>
    <property type="evidence" value="ECO:0007669"/>
    <property type="project" value="TreeGrafter"/>
</dbReference>
<dbReference type="EMBL" id="CAJNON010004669">
    <property type="protein sequence ID" value="CAF1532202.1"/>
    <property type="molecule type" value="Genomic_DNA"/>
</dbReference>
<dbReference type="Pfam" id="PF05185">
    <property type="entry name" value="PRMT5"/>
    <property type="match status" value="1"/>
</dbReference>
<dbReference type="InterPro" id="IPR035075">
    <property type="entry name" value="PRMT5"/>
</dbReference>
<dbReference type="AlphaFoldDB" id="A0A815VAD0"/>
<evidence type="ECO:0000313" key="4">
    <source>
        <dbReference type="EMBL" id="CAF4368752.1"/>
    </source>
</evidence>
<protein>
    <recommendedName>
        <fullName evidence="2">PRMT5 arginine-N-methyltransferase domain-containing protein</fullName>
    </recommendedName>
</protein>
<proteinExistence type="predicted"/>
<sequence length="52" mass="5745">MVVGAGRGPLVNRALEAADRAKYNVHIYAVEKNPMAIISLHAQKQEWGNRVT</sequence>
<dbReference type="InterPro" id="IPR025799">
    <property type="entry name" value="Arg_MeTrfase"/>
</dbReference>
<dbReference type="Proteomes" id="UP000663891">
    <property type="component" value="Unassembled WGS sequence"/>
</dbReference>